<dbReference type="SUPFAM" id="SSF46689">
    <property type="entry name" value="Homeodomain-like"/>
    <property type="match status" value="1"/>
</dbReference>
<keyword evidence="4" id="KW-0804">Transcription</keyword>
<reference evidence="8 9" key="1">
    <citation type="submission" date="2020-04" db="EMBL/GenBank/DDBJ databases">
        <title>Paraburkholderia sp. G-4-1-8 isolated from soil.</title>
        <authorList>
            <person name="Dahal R.H."/>
        </authorList>
    </citation>
    <scope>NUCLEOTIDE SEQUENCE [LARGE SCALE GENOMIC DNA]</scope>
    <source>
        <strain evidence="8 9">G-4-1-8</strain>
    </source>
</reference>
<feature type="region of interest" description="Disordered" evidence="6">
    <location>
        <begin position="1"/>
        <end position="25"/>
    </location>
</feature>
<dbReference type="InterPro" id="IPR001647">
    <property type="entry name" value="HTH_TetR"/>
</dbReference>
<keyword evidence="1" id="KW-0678">Repressor</keyword>
<dbReference type="PROSITE" id="PS50977">
    <property type="entry name" value="HTH_TETR_2"/>
    <property type="match status" value="1"/>
</dbReference>
<dbReference type="RefSeq" id="WP_169499532.1">
    <property type="nucleotide sequence ID" value="NZ_JABBFZ010000013.1"/>
</dbReference>
<dbReference type="Proteomes" id="UP000583127">
    <property type="component" value="Unassembled WGS sequence"/>
</dbReference>
<organism evidence="8 9">
    <name type="scientific">Paraburkholderia antibiotica</name>
    <dbReference type="NCBI Taxonomy" id="2728839"/>
    <lineage>
        <taxon>Bacteria</taxon>
        <taxon>Pseudomonadati</taxon>
        <taxon>Pseudomonadota</taxon>
        <taxon>Betaproteobacteria</taxon>
        <taxon>Burkholderiales</taxon>
        <taxon>Burkholderiaceae</taxon>
        <taxon>Paraburkholderia</taxon>
    </lineage>
</organism>
<name>A0A7X9X9D6_9BURK</name>
<dbReference type="Pfam" id="PF13977">
    <property type="entry name" value="TetR_C_6"/>
    <property type="match status" value="1"/>
</dbReference>
<dbReference type="InterPro" id="IPR009057">
    <property type="entry name" value="Homeodomain-like_sf"/>
</dbReference>
<protein>
    <submittedName>
        <fullName evidence="8">TetR/AcrR family transcriptional regulator</fullName>
    </submittedName>
</protein>
<dbReference type="PANTHER" id="PTHR30055">
    <property type="entry name" value="HTH-TYPE TRANSCRIPTIONAL REGULATOR RUTR"/>
    <property type="match status" value="1"/>
</dbReference>
<comment type="caution">
    <text evidence="8">The sequence shown here is derived from an EMBL/GenBank/DDBJ whole genome shotgun (WGS) entry which is preliminary data.</text>
</comment>
<evidence type="ECO:0000256" key="2">
    <source>
        <dbReference type="ARBA" id="ARBA00023015"/>
    </source>
</evidence>
<dbReference type="EMBL" id="JABBFZ010000013">
    <property type="protein sequence ID" value="NML33297.1"/>
    <property type="molecule type" value="Genomic_DNA"/>
</dbReference>
<dbReference type="GO" id="GO:0003700">
    <property type="term" value="F:DNA-binding transcription factor activity"/>
    <property type="evidence" value="ECO:0007669"/>
    <property type="project" value="TreeGrafter"/>
</dbReference>
<evidence type="ECO:0000259" key="7">
    <source>
        <dbReference type="PROSITE" id="PS50977"/>
    </source>
</evidence>
<dbReference type="SUPFAM" id="SSF48498">
    <property type="entry name" value="Tetracyclin repressor-like, C-terminal domain"/>
    <property type="match status" value="1"/>
</dbReference>
<dbReference type="InterPro" id="IPR039538">
    <property type="entry name" value="BetI_C"/>
</dbReference>
<evidence type="ECO:0000256" key="6">
    <source>
        <dbReference type="SAM" id="MobiDB-lite"/>
    </source>
</evidence>
<evidence type="ECO:0000256" key="4">
    <source>
        <dbReference type="ARBA" id="ARBA00023163"/>
    </source>
</evidence>
<keyword evidence="2" id="KW-0805">Transcription regulation</keyword>
<keyword evidence="9" id="KW-1185">Reference proteome</keyword>
<gene>
    <name evidence="8" type="ORF">HHL14_20970</name>
</gene>
<dbReference type="Pfam" id="PF00440">
    <property type="entry name" value="TetR_N"/>
    <property type="match status" value="1"/>
</dbReference>
<evidence type="ECO:0000256" key="3">
    <source>
        <dbReference type="ARBA" id="ARBA00023125"/>
    </source>
</evidence>
<accession>A0A7X9X9D6</accession>
<evidence type="ECO:0000256" key="5">
    <source>
        <dbReference type="PROSITE-ProRule" id="PRU00335"/>
    </source>
</evidence>
<evidence type="ECO:0000256" key="1">
    <source>
        <dbReference type="ARBA" id="ARBA00022491"/>
    </source>
</evidence>
<dbReference type="Gene3D" id="1.10.357.10">
    <property type="entry name" value="Tetracycline Repressor, domain 2"/>
    <property type="match status" value="1"/>
</dbReference>
<evidence type="ECO:0000313" key="9">
    <source>
        <dbReference type="Proteomes" id="UP000583127"/>
    </source>
</evidence>
<dbReference type="InterPro" id="IPR050109">
    <property type="entry name" value="HTH-type_TetR-like_transc_reg"/>
</dbReference>
<dbReference type="InterPro" id="IPR036271">
    <property type="entry name" value="Tet_transcr_reg_TetR-rel_C_sf"/>
</dbReference>
<dbReference type="AlphaFoldDB" id="A0A7X9X9D6"/>
<feature type="domain" description="HTH tetR-type" evidence="7">
    <location>
        <begin position="28"/>
        <end position="88"/>
    </location>
</feature>
<proteinExistence type="predicted"/>
<feature type="DNA-binding region" description="H-T-H motif" evidence="5">
    <location>
        <begin position="51"/>
        <end position="70"/>
    </location>
</feature>
<dbReference type="GO" id="GO:0000976">
    <property type="term" value="F:transcription cis-regulatory region binding"/>
    <property type="evidence" value="ECO:0007669"/>
    <property type="project" value="TreeGrafter"/>
</dbReference>
<dbReference type="PANTHER" id="PTHR30055:SF234">
    <property type="entry name" value="HTH-TYPE TRANSCRIPTIONAL REGULATOR BETI"/>
    <property type="match status" value="1"/>
</dbReference>
<keyword evidence="3 5" id="KW-0238">DNA-binding</keyword>
<sequence length="218" mass="24781">MTRQHDNTAAAPKQRAGRPRRDPVDKYEARRVELAEAALKTLAELGYAKTSLREIAQKSEFTHAVLHYYFEDKLDLIRCSIRHFKAQCATRYDVVTVSARSQDELLNGFLDKLAETIRDEPQMHSLWYDLRAQALFEDAFRDVVSEIDASLEAMVWRIVMRNAELGGGQPSITPGAAYALLDGLFQKHLLRHMSDDPNAIPHLLDEVRALFPKLCCAN</sequence>
<evidence type="ECO:0000313" key="8">
    <source>
        <dbReference type="EMBL" id="NML33297.1"/>
    </source>
</evidence>